<proteinExistence type="predicted"/>
<protein>
    <submittedName>
        <fullName evidence="3">Type I restriction endonuclease</fullName>
    </submittedName>
</protein>
<comment type="caution">
    <text evidence="3">The sequence shown here is derived from an EMBL/GenBank/DDBJ whole genome shotgun (WGS) entry which is preliminary data.</text>
</comment>
<keyword evidence="3" id="KW-0540">Nuclease</keyword>
<feature type="domain" description="EcoEI R protein C-terminal" evidence="2">
    <location>
        <begin position="58"/>
        <end position="127"/>
    </location>
</feature>
<feature type="non-terminal residue" evidence="3">
    <location>
        <position position="127"/>
    </location>
</feature>
<dbReference type="GO" id="GO:0006304">
    <property type="term" value="P:DNA modification"/>
    <property type="evidence" value="ECO:0007669"/>
    <property type="project" value="InterPro"/>
</dbReference>
<feature type="compositionally biased region" description="Acidic residues" evidence="1">
    <location>
        <begin position="1"/>
        <end position="24"/>
    </location>
</feature>
<keyword evidence="3" id="KW-0255">Endonuclease</keyword>
<keyword evidence="3" id="KW-0378">Hydrolase</keyword>
<accession>A0A6N9ZS81</accession>
<evidence type="ECO:0000313" key="3">
    <source>
        <dbReference type="EMBL" id="NEH96171.1"/>
    </source>
</evidence>
<dbReference type="GO" id="GO:0003677">
    <property type="term" value="F:DNA binding"/>
    <property type="evidence" value="ECO:0007669"/>
    <property type="project" value="InterPro"/>
</dbReference>
<evidence type="ECO:0000313" key="4">
    <source>
        <dbReference type="Proteomes" id="UP000468864"/>
    </source>
</evidence>
<dbReference type="Pfam" id="PF08463">
    <property type="entry name" value="EcoEI_R_C"/>
    <property type="match status" value="1"/>
</dbReference>
<organism evidence="3 4">
    <name type="scientific">Rhizobium laguerreae</name>
    <dbReference type="NCBI Taxonomy" id="1076926"/>
    <lineage>
        <taxon>Bacteria</taxon>
        <taxon>Pseudomonadati</taxon>
        <taxon>Pseudomonadota</taxon>
        <taxon>Alphaproteobacteria</taxon>
        <taxon>Hyphomicrobiales</taxon>
        <taxon>Rhizobiaceae</taxon>
        <taxon>Rhizobium/Agrobacterium group</taxon>
        <taxon>Rhizobium</taxon>
    </lineage>
</organism>
<name>A0A6N9ZS81_9HYPH</name>
<evidence type="ECO:0000256" key="1">
    <source>
        <dbReference type="SAM" id="MobiDB-lite"/>
    </source>
</evidence>
<dbReference type="AlphaFoldDB" id="A0A6N9ZS81"/>
<feature type="region of interest" description="Disordered" evidence="1">
    <location>
        <begin position="1"/>
        <end position="27"/>
    </location>
</feature>
<dbReference type="GO" id="GO:0004519">
    <property type="term" value="F:endonuclease activity"/>
    <property type="evidence" value="ECO:0007669"/>
    <property type="project" value="UniProtKB-KW"/>
</dbReference>
<dbReference type="Proteomes" id="UP000468864">
    <property type="component" value="Unassembled WGS sequence"/>
</dbReference>
<dbReference type="EMBL" id="WUEP01000168">
    <property type="protein sequence ID" value="NEH96171.1"/>
    <property type="molecule type" value="Genomic_DNA"/>
</dbReference>
<sequence>DDDEEGAVGGDDEPPDDTSGGDEEGGNKRIKYVINNVKVFVVAERVQYYGPDGRLITESLHDYTRACVQKQFASLDDFLLHWTDAEQKKVIIEEMAVQGVMWEALAEEVEKKQGQPLDPFDLICHVA</sequence>
<feature type="non-terminal residue" evidence="3">
    <location>
        <position position="1"/>
    </location>
</feature>
<reference evidence="3 4" key="1">
    <citation type="submission" date="2019-12" db="EMBL/GenBank/DDBJ databases">
        <title>Rhizobium genotypes associated with high levels of biological nitrogen fixation by grain legumes in a temperate-maritime cropping system.</title>
        <authorList>
            <person name="Maluk M."/>
            <person name="Francesc Ferrando Molina F."/>
            <person name="Lopez Del Egido L."/>
            <person name="Lafos M."/>
            <person name="Langarica-Fuentes A."/>
            <person name="Gebre Yohannes G."/>
            <person name="Young M.W."/>
            <person name="Martin P."/>
            <person name="Gantlett R."/>
            <person name="Kenicer G."/>
            <person name="Hawes C."/>
            <person name="Begg G.S."/>
            <person name="Quilliam R.S."/>
            <person name="Squire G.R."/>
            <person name="Poole P.S."/>
            <person name="Young P.W."/>
            <person name="Iannetta P.M."/>
            <person name="James E.K."/>
        </authorList>
    </citation>
    <scope>NUCLEOTIDE SEQUENCE [LARGE SCALE GENOMIC DNA]</scope>
    <source>
        <strain evidence="3 4">JHI2449</strain>
    </source>
</reference>
<dbReference type="RefSeq" id="WP_281410374.1">
    <property type="nucleotide sequence ID" value="NZ_WUEP01000168.1"/>
</dbReference>
<gene>
    <name evidence="3" type="ORF">GR206_35365</name>
</gene>
<dbReference type="InterPro" id="IPR013670">
    <property type="entry name" value="EcoEI_R_C_dom"/>
</dbReference>
<evidence type="ECO:0000259" key="2">
    <source>
        <dbReference type="Pfam" id="PF08463"/>
    </source>
</evidence>